<evidence type="ECO:0000256" key="2">
    <source>
        <dbReference type="SAM" id="MobiDB-lite"/>
    </source>
</evidence>
<gene>
    <name evidence="4" type="ORF">SLS58_008546</name>
</gene>
<dbReference type="PANTHER" id="PTHR33365">
    <property type="entry name" value="YALI0B05434P"/>
    <property type="match status" value="1"/>
</dbReference>
<dbReference type="Proteomes" id="UP001521184">
    <property type="component" value="Unassembled WGS sequence"/>
</dbReference>
<dbReference type="InterPro" id="IPR021765">
    <property type="entry name" value="UstYa-like"/>
</dbReference>
<feature type="region of interest" description="Disordered" evidence="2">
    <location>
        <begin position="1"/>
        <end position="22"/>
    </location>
</feature>
<comment type="similarity">
    <text evidence="1">Belongs to the ustYa family.</text>
</comment>
<evidence type="ECO:0008006" key="6">
    <source>
        <dbReference type="Google" id="ProtNLM"/>
    </source>
</evidence>
<dbReference type="EMBL" id="JAKEKT020000073">
    <property type="protein sequence ID" value="KAL1638841.1"/>
    <property type="molecule type" value="Genomic_DNA"/>
</dbReference>
<protein>
    <recommendedName>
        <fullName evidence="6">Tat pathway signal sequence</fullName>
    </recommendedName>
</protein>
<keyword evidence="3" id="KW-1133">Transmembrane helix</keyword>
<keyword evidence="3" id="KW-0472">Membrane</keyword>
<accession>A0ABR3TH42</accession>
<dbReference type="PANTHER" id="PTHR33365:SF13">
    <property type="entry name" value="TAT PATHWAY SIGNAL SEQUENCE"/>
    <property type="match status" value="1"/>
</dbReference>
<feature type="transmembrane region" description="Helical" evidence="3">
    <location>
        <begin position="39"/>
        <end position="61"/>
    </location>
</feature>
<sequence>MHEDKRKMSSGSGSGDSERLLSDDEYFPRERATYAKARSWIGTAALVAATACIAGSIGAWIGSSNWRRDPTEVSCTKQLNQYYRSVAIPADKAEKAGIAKDQVKISEKYGGGYPANVEGLHHLHCLNLLRQSLYYNYDHYHSAGKGAFSNADHIVRKHLMCTVDTGVLGQVWFKPSDAPLEAFVDFNTRHKCRDFDAVRDWAAARQIPAAVPRDFLQPPAPGDTVYTSIP</sequence>
<comment type="caution">
    <text evidence="4">The sequence shown here is derived from an EMBL/GenBank/DDBJ whole genome shotgun (WGS) entry which is preliminary data.</text>
</comment>
<keyword evidence="3" id="KW-0812">Transmembrane</keyword>
<evidence type="ECO:0000313" key="4">
    <source>
        <dbReference type="EMBL" id="KAL1638841.1"/>
    </source>
</evidence>
<dbReference type="Pfam" id="PF11807">
    <property type="entry name" value="UstYa"/>
    <property type="match status" value="1"/>
</dbReference>
<evidence type="ECO:0000256" key="3">
    <source>
        <dbReference type="SAM" id="Phobius"/>
    </source>
</evidence>
<proteinExistence type="inferred from homology"/>
<reference evidence="4 5" key="1">
    <citation type="journal article" date="2023" name="Plant Dis.">
        <title>First Report of Diplodia intermedia Causing Canker and Dieback Diseases on Apple Trees in Canada.</title>
        <authorList>
            <person name="Ellouze W."/>
            <person name="Ilyukhin E."/>
            <person name="Sulman M."/>
            <person name="Ali S."/>
        </authorList>
    </citation>
    <scope>NUCLEOTIDE SEQUENCE [LARGE SCALE GENOMIC DNA]</scope>
    <source>
        <strain evidence="4 5">M45-28</strain>
    </source>
</reference>
<name>A0ABR3TH42_9PEZI</name>
<organism evidence="4 5">
    <name type="scientific">Diplodia intermedia</name>
    <dbReference type="NCBI Taxonomy" id="856260"/>
    <lineage>
        <taxon>Eukaryota</taxon>
        <taxon>Fungi</taxon>
        <taxon>Dikarya</taxon>
        <taxon>Ascomycota</taxon>
        <taxon>Pezizomycotina</taxon>
        <taxon>Dothideomycetes</taxon>
        <taxon>Dothideomycetes incertae sedis</taxon>
        <taxon>Botryosphaeriales</taxon>
        <taxon>Botryosphaeriaceae</taxon>
        <taxon>Diplodia</taxon>
    </lineage>
</organism>
<evidence type="ECO:0000256" key="1">
    <source>
        <dbReference type="ARBA" id="ARBA00035112"/>
    </source>
</evidence>
<evidence type="ECO:0000313" key="5">
    <source>
        <dbReference type="Proteomes" id="UP001521184"/>
    </source>
</evidence>
<keyword evidence="5" id="KW-1185">Reference proteome</keyword>